<dbReference type="PANTHER" id="PTHR43133">
    <property type="entry name" value="RNA POLYMERASE ECF-TYPE SIGMA FACTO"/>
    <property type="match status" value="1"/>
</dbReference>
<evidence type="ECO:0000256" key="1">
    <source>
        <dbReference type="ARBA" id="ARBA00010641"/>
    </source>
</evidence>
<dbReference type="Pfam" id="PF04542">
    <property type="entry name" value="Sigma70_r2"/>
    <property type="match status" value="1"/>
</dbReference>
<proteinExistence type="inferred from homology"/>
<dbReference type="InterPro" id="IPR013325">
    <property type="entry name" value="RNA_pol_sigma_r2"/>
</dbReference>
<evidence type="ECO:0000256" key="4">
    <source>
        <dbReference type="ARBA" id="ARBA00023125"/>
    </source>
</evidence>
<dbReference type="Gene3D" id="1.10.1740.10">
    <property type="match status" value="1"/>
</dbReference>
<name>A0ABS7L002_CLOSR</name>
<evidence type="ECO:0000259" key="7">
    <source>
        <dbReference type="Pfam" id="PF08281"/>
    </source>
</evidence>
<dbReference type="NCBIfam" id="TIGR02937">
    <property type="entry name" value="sigma70-ECF"/>
    <property type="match status" value="1"/>
</dbReference>
<dbReference type="RefSeq" id="WP_221861635.1">
    <property type="nucleotide sequence ID" value="NZ_JAIKTU010000010.1"/>
</dbReference>
<dbReference type="InterPro" id="IPR039425">
    <property type="entry name" value="RNA_pol_sigma-70-like"/>
</dbReference>
<keyword evidence="3" id="KW-0731">Sigma factor</keyword>
<gene>
    <name evidence="8" type="ORF">K5V21_13105</name>
</gene>
<evidence type="ECO:0000256" key="5">
    <source>
        <dbReference type="ARBA" id="ARBA00023163"/>
    </source>
</evidence>
<keyword evidence="9" id="KW-1185">Reference proteome</keyword>
<accession>A0ABS7L002</accession>
<evidence type="ECO:0000256" key="2">
    <source>
        <dbReference type="ARBA" id="ARBA00023015"/>
    </source>
</evidence>
<dbReference type="Proteomes" id="UP001299068">
    <property type="component" value="Unassembled WGS sequence"/>
</dbReference>
<feature type="domain" description="RNA polymerase sigma-70 region 2" evidence="6">
    <location>
        <begin position="22"/>
        <end position="90"/>
    </location>
</feature>
<organism evidence="8 9">
    <name type="scientific">Clostridium sardiniense</name>
    <name type="common">Clostridium absonum</name>
    <dbReference type="NCBI Taxonomy" id="29369"/>
    <lineage>
        <taxon>Bacteria</taxon>
        <taxon>Bacillati</taxon>
        <taxon>Bacillota</taxon>
        <taxon>Clostridia</taxon>
        <taxon>Eubacteriales</taxon>
        <taxon>Clostridiaceae</taxon>
        <taxon>Clostridium</taxon>
    </lineage>
</organism>
<dbReference type="SUPFAM" id="SSF88659">
    <property type="entry name" value="Sigma3 and sigma4 domains of RNA polymerase sigma factors"/>
    <property type="match status" value="1"/>
</dbReference>
<evidence type="ECO:0000256" key="3">
    <source>
        <dbReference type="ARBA" id="ARBA00023082"/>
    </source>
</evidence>
<dbReference type="InterPro" id="IPR013324">
    <property type="entry name" value="RNA_pol_sigma_r3/r4-like"/>
</dbReference>
<keyword evidence="4" id="KW-0238">DNA-binding</keyword>
<dbReference type="Pfam" id="PF08281">
    <property type="entry name" value="Sigma70_r4_2"/>
    <property type="match status" value="1"/>
</dbReference>
<feature type="domain" description="RNA polymerase sigma factor 70 region 4 type 2" evidence="7">
    <location>
        <begin position="120"/>
        <end position="171"/>
    </location>
</feature>
<evidence type="ECO:0000313" key="8">
    <source>
        <dbReference type="EMBL" id="MBY0756388.1"/>
    </source>
</evidence>
<dbReference type="InterPro" id="IPR007627">
    <property type="entry name" value="RNA_pol_sigma70_r2"/>
</dbReference>
<dbReference type="InterPro" id="IPR013249">
    <property type="entry name" value="RNA_pol_sigma70_r4_t2"/>
</dbReference>
<comment type="caution">
    <text evidence="8">The sequence shown here is derived from an EMBL/GenBank/DDBJ whole genome shotgun (WGS) entry which is preliminary data.</text>
</comment>
<dbReference type="SUPFAM" id="SSF88946">
    <property type="entry name" value="Sigma2 domain of RNA polymerase sigma factors"/>
    <property type="match status" value="1"/>
</dbReference>
<keyword evidence="5" id="KW-0804">Transcription</keyword>
<comment type="similarity">
    <text evidence="1">Belongs to the sigma-70 factor family. ECF subfamily.</text>
</comment>
<dbReference type="EMBL" id="JAIKTU010000010">
    <property type="protein sequence ID" value="MBY0756388.1"/>
    <property type="molecule type" value="Genomic_DNA"/>
</dbReference>
<dbReference type="Gene3D" id="1.10.10.10">
    <property type="entry name" value="Winged helix-like DNA-binding domain superfamily/Winged helix DNA-binding domain"/>
    <property type="match status" value="1"/>
</dbReference>
<sequence>MVNKENFIRGLKNKNLKALDYLIDNYSNLIFKVSYGVLQNRELTEECMNDVFLKIWDNTKYFNKENAQFVKWIIVIAKYTAIDLLRKEVREPDKVDISSVELGSTRTLDDELDHKDNLAKVRNEINNMKEIDKEIFLRKFYLDEDTKVISKYLGISEKLINLKVFRGRKKLREKLVNKGC</sequence>
<dbReference type="InterPro" id="IPR014284">
    <property type="entry name" value="RNA_pol_sigma-70_dom"/>
</dbReference>
<protein>
    <submittedName>
        <fullName evidence="8">Sigma-70 family RNA polymerase sigma factor</fullName>
    </submittedName>
</protein>
<dbReference type="InterPro" id="IPR036388">
    <property type="entry name" value="WH-like_DNA-bd_sf"/>
</dbReference>
<keyword evidence="2" id="KW-0805">Transcription regulation</keyword>
<evidence type="ECO:0000259" key="6">
    <source>
        <dbReference type="Pfam" id="PF04542"/>
    </source>
</evidence>
<evidence type="ECO:0000313" key="9">
    <source>
        <dbReference type="Proteomes" id="UP001299068"/>
    </source>
</evidence>
<dbReference type="PANTHER" id="PTHR43133:SF8">
    <property type="entry name" value="RNA POLYMERASE SIGMA FACTOR HI_1459-RELATED"/>
    <property type="match status" value="1"/>
</dbReference>
<reference evidence="8 9" key="1">
    <citation type="journal article" date="2021" name="Cell Host Microbe">
        <title>in vivo commensal control of Clostridioides difficile virulence.</title>
        <authorList>
            <person name="Girinathan B.P."/>
            <person name="Dibenedetto N."/>
            <person name="Worley J.N."/>
            <person name="Peltier J."/>
            <person name="Arrieta-Ortiz M.L."/>
            <person name="Rupa Christinal Immanuel S."/>
            <person name="Lavin R."/>
            <person name="Delaney M.L."/>
            <person name="Cummins C."/>
            <person name="Hoffmann M."/>
            <person name="Luo Y."/>
            <person name="Gonzalez-Escalona N."/>
            <person name="Allard M."/>
            <person name="Onderdonk A.B."/>
            <person name="Gerber G.K."/>
            <person name="Sonenshein A.L."/>
            <person name="Baliga N."/>
            <person name="Dupuy B."/>
            <person name="Bry L."/>
        </authorList>
    </citation>
    <scope>NUCLEOTIDE SEQUENCE [LARGE SCALE GENOMIC DNA]</scope>
    <source>
        <strain evidence="8 9">DSM 599</strain>
    </source>
</reference>